<feature type="region of interest" description="Disordered" evidence="12">
    <location>
        <begin position="445"/>
        <end position="474"/>
    </location>
</feature>
<evidence type="ECO:0000256" key="7">
    <source>
        <dbReference type="ARBA" id="ARBA00023006"/>
    </source>
</evidence>
<dbReference type="PANTHER" id="PTHR13190">
    <property type="entry name" value="AUTOPHAGY-RELATED 2, ISOFORM A"/>
    <property type="match status" value="1"/>
</dbReference>
<keyword evidence="8" id="KW-0445">Lipid transport</keyword>
<evidence type="ECO:0000256" key="11">
    <source>
        <dbReference type="ARBA" id="ARBA00024615"/>
    </source>
</evidence>
<evidence type="ECO:0000256" key="8">
    <source>
        <dbReference type="ARBA" id="ARBA00023055"/>
    </source>
</evidence>
<dbReference type="GO" id="GO:0006869">
    <property type="term" value="P:lipid transport"/>
    <property type="evidence" value="ECO:0007669"/>
    <property type="project" value="UniProtKB-KW"/>
</dbReference>
<dbReference type="EMBL" id="JBICBT010001319">
    <property type="protein sequence ID" value="KAL3073334.1"/>
    <property type="molecule type" value="Genomic_DNA"/>
</dbReference>
<evidence type="ECO:0000256" key="3">
    <source>
        <dbReference type="ARBA" id="ARBA00009714"/>
    </source>
</evidence>
<feature type="compositionally biased region" description="Polar residues" evidence="12">
    <location>
        <begin position="1501"/>
        <end position="1510"/>
    </location>
</feature>
<evidence type="ECO:0000256" key="2">
    <source>
        <dbReference type="ARBA" id="ARBA00004623"/>
    </source>
</evidence>
<feature type="compositionally biased region" description="Polar residues" evidence="12">
    <location>
        <begin position="1252"/>
        <end position="1261"/>
    </location>
</feature>
<dbReference type="GO" id="GO:0034045">
    <property type="term" value="C:phagophore assembly site membrane"/>
    <property type="evidence" value="ECO:0007669"/>
    <property type="project" value="UniProtKB-SubCell"/>
</dbReference>
<organism evidence="13 14">
    <name type="scientific">Heterodera trifolii</name>
    <dbReference type="NCBI Taxonomy" id="157864"/>
    <lineage>
        <taxon>Eukaryota</taxon>
        <taxon>Metazoa</taxon>
        <taxon>Ecdysozoa</taxon>
        <taxon>Nematoda</taxon>
        <taxon>Chromadorea</taxon>
        <taxon>Rhabditida</taxon>
        <taxon>Tylenchina</taxon>
        <taxon>Tylenchomorpha</taxon>
        <taxon>Tylenchoidea</taxon>
        <taxon>Heteroderidae</taxon>
        <taxon>Heteroderinae</taxon>
        <taxon>Heterodera</taxon>
    </lineage>
</organism>
<evidence type="ECO:0000256" key="9">
    <source>
        <dbReference type="ARBA" id="ARBA00023136"/>
    </source>
</evidence>
<feature type="region of interest" description="Disordered" evidence="12">
    <location>
        <begin position="502"/>
        <end position="525"/>
    </location>
</feature>
<protein>
    <recommendedName>
        <fullName evidence="4">Autophagy-related protein 2</fullName>
    </recommendedName>
</protein>
<feature type="compositionally biased region" description="Basic residues" evidence="12">
    <location>
        <begin position="513"/>
        <end position="525"/>
    </location>
</feature>
<name>A0ABD2HYG0_9BILA</name>
<evidence type="ECO:0000256" key="5">
    <source>
        <dbReference type="ARBA" id="ARBA00022448"/>
    </source>
</evidence>
<feature type="region of interest" description="Disordered" evidence="12">
    <location>
        <begin position="1247"/>
        <end position="1266"/>
    </location>
</feature>
<feature type="compositionally biased region" description="Low complexity" evidence="12">
    <location>
        <begin position="2035"/>
        <end position="2053"/>
    </location>
</feature>
<feature type="compositionally biased region" description="Acidic residues" evidence="12">
    <location>
        <begin position="2165"/>
        <end position="2178"/>
    </location>
</feature>
<feature type="region of interest" description="Disordered" evidence="12">
    <location>
        <begin position="2030"/>
        <end position="2083"/>
    </location>
</feature>
<accession>A0ABD2HYG0</accession>
<dbReference type="Pfam" id="PF13329">
    <property type="entry name" value="ATG2_CAD"/>
    <property type="match status" value="2"/>
</dbReference>
<gene>
    <name evidence="13" type="ORF">niasHT_038691</name>
</gene>
<proteinExistence type="inferred from homology"/>
<feature type="region of interest" description="Disordered" evidence="12">
    <location>
        <begin position="1629"/>
        <end position="1651"/>
    </location>
</feature>
<feature type="region of interest" description="Disordered" evidence="12">
    <location>
        <begin position="2157"/>
        <end position="2190"/>
    </location>
</feature>
<dbReference type="PANTHER" id="PTHR13190:SF1">
    <property type="entry name" value="AUTOPHAGY-RELATED 2, ISOFORM A"/>
    <property type="match status" value="1"/>
</dbReference>
<keyword evidence="6" id="KW-0256">Endoplasmic reticulum</keyword>
<comment type="similarity">
    <text evidence="3">Belongs to the ATG2 family.</text>
</comment>
<evidence type="ECO:0000256" key="10">
    <source>
        <dbReference type="ARBA" id="ARBA00024479"/>
    </source>
</evidence>
<evidence type="ECO:0000256" key="4">
    <source>
        <dbReference type="ARBA" id="ARBA00018070"/>
    </source>
</evidence>
<feature type="region of interest" description="Disordered" evidence="12">
    <location>
        <begin position="1501"/>
        <end position="1520"/>
    </location>
</feature>
<feature type="compositionally biased region" description="Polar residues" evidence="12">
    <location>
        <begin position="559"/>
        <end position="577"/>
    </location>
</feature>
<feature type="compositionally biased region" description="Polar residues" evidence="12">
    <location>
        <begin position="539"/>
        <end position="552"/>
    </location>
</feature>
<evidence type="ECO:0000256" key="1">
    <source>
        <dbReference type="ARBA" id="ARBA00004406"/>
    </source>
</evidence>
<feature type="region of interest" description="Disordered" evidence="12">
    <location>
        <begin position="2489"/>
        <end position="2513"/>
    </location>
</feature>
<feature type="compositionally biased region" description="Polar residues" evidence="12">
    <location>
        <begin position="1637"/>
        <end position="1651"/>
    </location>
</feature>
<feature type="region of interest" description="Disordered" evidence="12">
    <location>
        <begin position="1732"/>
        <end position="1768"/>
    </location>
</feature>
<comment type="catalytic activity">
    <reaction evidence="10">
        <text>a 1,2-diacyl-sn-glycero-3-phospho-L-serine(in) = a 1,2-diacyl-sn-glycero-3-phospho-L-serine(out)</text>
        <dbReference type="Rhea" id="RHEA:38663"/>
        <dbReference type="ChEBI" id="CHEBI:57262"/>
    </reaction>
</comment>
<evidence type="ECO:0000313" key="13">
    <source>
        <dbReference type="EMBL" id="KAL3073334.1"/>
    </source>
</evidence>
<keyword evidence="14" id="KW-1185">Reference proteome</keyword>
<dbReference type="GO" id="GO:0006914">
    <property type="term" value="P:autophagy"/>
    <property type="evidence" value="ECO:0007669"/>
    <property type="project" value="UniProtKB-KW"/>
</dbReference>
<reference evidence="13 14" key="1">
    <citation type="submission" date="2024-10" db="EMBL/GenBank/DDBJ databases">
        <authorList>
            <person name="Kim D."/>
        </authorList>
    </citation>
    <scope>NUCLEOTIDE SEQUENCE [LARGE SCALE GENOMIC DNA]</scope>
    <source>
        <strain evidence="13">BH-2024</strain>
    </source>
</reference>
<dbReference type="InterPro" id="IPR026849">
    <property type="entry name" value="ATG2"/>
</dbReference>
<feature type="region of interest" description="Disordered" evidence="12">
    <location>
        <begin position="539"/>
        <end position="577"/>
    </location>
</feature>
<feature type="region of interest" description="Disordered" evidence="12">
    <location>
        <begin position="1673"/>
        <end position="1719"/>
    </location>
</feature>
<keyword evidence="5" id="KW-0813">Transport</keyword>
<evidence type="ECO:0000256" key="6">
    <source>
        <dbReference type="ARBA" id="ARBA00022824"/>
    </source>
</evidence>
<sequence>MNFSVFTKQICRFLIQRYMGQYLKTELSSDQLELHLADGTASVQGVTLNTEYINETLEALGVRILSLKDGYVEELTVCVPWKRLLLDSTIVKINGLQLTLTPLQEINMANTQDLMSSFVGSIASSMELAKSVIVDEQLANGADNTGIEQCASLIDQIIARIKVQFENVTVRLESYSADLCTGVEVQIDRMEFLDEQLEEQQRNASSNAITEQPGGLYTVTDLNKLLHVQNVRLYTDIWSPIRDNRMCASRTSDATESDGGVGGGADMAASSMNFQSCYSHFSSRSNSNNFSQQKSQDIIPPNPTLIAQLFDDKHTLRIRVRNNSALSYAENSFYNKRIDVDLFFRAPLYLLLTPSQLVLLQKLFTLLAPRADEKVPPDTFGTTSENGGCATEFYTTTTAAGTSGGGAYNQQNATGGGGGGGVPMGPQQYAKLIEQMQKGAVYGSGGERLQQQHHQPASSVNHHYSHHQPTASTMTAPPTFGLGVPGSWSGGTAEQRFYDLSELGELGGGGGGHGHHHNHQQQRKGVHCPLVEGMEMTASSNASSAGVSTVHQQAAARYRSNSLDSQQGMGAHSNRQSSTSIATLVERRPDIFAVSVRAPALVAVITHDDPLSADAILQQQQINGDEERLSFSSSSSSVLSPHPPHPSPLLVASVVQQMNERAQKFFAAAQRIKIGKQRRLEEQREQFGELYDGDCLRFVANDFFTSFTFTTDLQRVLFESKGHLKECDFIECLQSSQNGMPPQCIDILNIAAPDERRTLLKNDILTFQINNSFEKQNDYKLTISMEQCRMDVDFSLIDRLSPLLCVQPFFTTKTAAQNKLSPPPALFLSSSESVYVGGLKDDFEMGGGGCCGHGGEQPMPKTFHAKCCFNKLLLNLRIPIANPSSSSVSSPADGTADYRKRCLHPEYLHLTLDSVNLELPKFSLADLSLFWTLSLECKTAKGTFVGDPSVLQCPREAMTFFFADTSNAEKTFGNKGMKLELRYDARDKVLSKGIIHQSANNKNSGAMSNCGDGGDYDGEEDAESLRSAKNMYESFYRPSEADRVEGPFSKKNAYFTYNCASNSAFDQKIIVAGGRHEMLEFAKECQQQTNFAIELFITQLNIAFPCHKFFELLYNRFIFDLALWRPKSPHFAKKIATNAMNGGGNAMGQQNNGSKTRQQFTECFSSFLPFNGTTANNNNNHFVDDPSSFFGADHPSSAYHHRSASHDNANAKNAGAIGGGDSHLLTVALHVAKTQLLLQTTVDGTTAAAASAPNNEDNAQNEMGEDDSRPFKAQLVANLAQTECFLVYGFGEDPDLAYFFLTSSKAELYHNNLLGRAKPICADVTDSQQFATPTPKQRGESVCCCFEDGSATEQHFERVEDNNLAIALKMHYQPEPKHTKNILIAFGLRNSLIHLRPFASTRFFWVSQFANFFTVPDYDGVPGYVLPKVEANMHVHLQSVFVGYDHCLTTPSSPFQLRVEIGLAYLTSNIVKDIARLKFDCHLHDLIMWMRKRPVKNIGNCSSSASSDHGTTTETSSVSSSSSIFTSSSHNQCPPAVKVFHCEAIHFIVAFTIAVGEVPGPLFDFECANNSVTVWLCADTVIEFVNILAELYRSDTVQQLLSNDAQTEMAQQERLYKLIECSSKRNAAANANKRTTENGTGAGASSNSNISLEEEQRLIKMMEAAMSDLSATIPKSAATNTRKSAGGGGGGGATKAAATPQPQRRRAAHQNGTTSKNLFEIDEAINDFDGGSSSFVGGCSPQNSSTTTENTDDEYILIDTPPKRNGAAAGVTQIGDRFQTRIDMGGDFEFVTVPIGGAAGCSGGGGGNNGTISKAVDDLTTNLCPLFRFEVALSLDIFLFGGTDFGESARTMARKTYSKWSCSNLDRRMCDEIGSQGGKYRDHTVVVQVHVSKLSFVSKVFDKSSPILSYNKLRVGEFKVFDHLSISHINEMIHRLEGPRSVTTPFFSGYLIEDPLREAILRLSLAPIRMNIDQDTIEFLMDFKTDVMQSLRATFDFPVTRSPKNGAGIGSGCGIGTISDDIPLMEVAKGRGPGMANNANNATTTNKMPPKTARAPEEKNGGRKTKGTKNLSGKSSPDGLYPTKLAAAANNNKSSPDRGELCVSFKVLKTRDELLVDEEHDDGEGEEDTNTLDRLFSEDDVHFSDSFCAKLNLADANEQQQKQQEDDDEEKEGDESDTSDSTAKAGPSTGGLAAKDTFIKDFSFSPACLLRIDYEAKRVKTDQQGALIGFLIGMANLNKTELTLKEMRIERGFLGIEKCAQFVINEWVKDIMNKQFPNVVGSLAPINALVQLAQGFHDLFALPYDELRKENGQLFRGIQRGTTSFGLNAATAAIDATQRVVGLVQNVAELAFDIVNPNFQRHRRLLSGPQRVQVAGDLREGFSLAYNAVREGVLDTAQTLQAAAAEDRALGGLGMGVLRHMTPSAIKPFVIASKATSLVLGGLKNQLKPEDYREEMRKWRQLNNNGSGGGAVVAASGAVAIGGSATAIRRQGSSGTMPSSSSLSSASSSSSSA</sequence>
<evidence type="ECO:0000256" key="12">
    <source>
        <dbReference type="SAM" id="MobiDB-lite"/>
    </source>
</evidence>
<evidence type="ECO:0000313" key="14">
    <source>
        <dbReference type="Proteomes" id="UP001620626"/>
    </source>
</evidence>
<feature type="compositionally biased region" description="Polar residues" evidence="12">
    <location>
        <begin position="452"/>
        <end position="474"/>
    </location>
</feature>
<comment type="caution">
    <text evidence="13">The sequence shown here is derived from an EMBL/GenBank/DDBJ whole genome shotgun (WGS) entry which is preliminary data.</text>
</comment>
<dbReference type="Proteomes" id="UP001620626">
    <property type="component" value="Unassembled WGS sequence"/>
</dbReference>
<comment type="subcellular location">
    <subcellularLocation>
        <location evidence="1">Endoplasmic reticulum membrane</location>
        <topology evidence="1">Peripheral membrane protein</topology>
    </subcellularLocation>
    <subcellularLocation>
        <location evidence="2">Preautophagosomal structure membrane</location>
        <topology evidence="2">Peripheral membrane protein</topology>
    </subcellularLocation>
</comment>
<keyword evidence="9" id="KW-0472">Membrane</keyword>
<keyword evidence="7" id="KW-0072">Autophagy</keyword>
<dbReference type="GO" id="GO:0005789">
    <property type="term" value="C:endoplasmic reticulum membrane"/>
    <property type="evidence" value="ECO:0007669"/>
    <property type="project" value="UniProtKB-SubCell"/>
</dbReference>
<comment type="catalytic activity">
    <reaction evidence="11">
        <text>a 1,2-diacyl-sn-glycero-3-phosphoethanolamine(in) = a 1,2-diacyl-sn-glycero-3-phosphoethanolamine(out)</text>
        <dbReference type="Rhea" id="RHEA:38895"/>
        <dbReference type="ChEBI" id="CHEBI:64612"/>
    </reaction>
</comment>